<dbReference type="GO" id="GO:0019905">
    <property type="term" value="F:syntaxin binding"/>
    <property type="evidence" value="ECO:0007669"/>
    <property type="project" value="TreeGrafter"/>
</dbReference>
<keyword evidence="5" id="KW-0333">Golgi apparatus</keyword>
<dbReference type="Pfam" id="PF07928">
    <property type="entry name" value="Vps54"/>
    <property type="match status" value="1"/>
</dbReference>
<feature type="compositionally biased region" description="Low complexity" evidence="7">
    <location>
        <begin position="1710"/>
        <end position="1721"/>
    </location>
</feature>
<feature type="region of interest" description="Disordered" evidence="7">
    <location>
        <begin position="503"/>
        <end position="533"/>
    </location>
</feature>
<feature type="region of interest" description="Disordered" evidence="7">
    <location>
        <begin position="410"/>
        <end position="446"/>
    </location>
</feature>
<feature type="compositionally biased region" description="Low complexity" evidence="7">
    <location>
        <begin position="1336"/>
        <end position="1345"/>
    </location>
</feature>
<feature type="compositionally biased region" description="Basic and acidic residues" evidence="7">
    <location>
        <begin position="1472"/>
        <end position="1486"/>
    </location>
</feature>
<feature type="region of interest" description="Disordered" evidence="7">
    <location>
        <begin position="669"/>
        <end position="711"/>
    </location>
</feature>
<feature type="region of interest" description="Disordered" evidence="7">
    <location>
        <begin position="1164"/>
        <end position="1370"/>
    </location>
</feature>
<dbReference type="Proteomes" id="UP000311382">
    <property type="component" value="Unassembled WGS sequence"/>
</dbReference>
<dbReference type="InterPro" id="IPR039745">
    <property type="entry name" value="Vps54"/>
</dbReference>
<feature type="compositionally biased region" description="Low complexity" evidence="7">
    <location>
        <begin position="1307"/>
        <end position="1317"/>
    </location>
</feature>
<accession>A0A5C5FXL6</accession>
<feature type="compositionally biased region" description="Acidic residues" evidence="7">
    <location>
        <begin position="1833"/>
        <end position="1843"/>
    </location>
</feature>
<feature type="compositionally biased region" description="Acidic residues" evidence="7">
    <location>
        <begin position="1584"/>
        <end position="1594"/>
    </location>
</feature>
<feature type="compositionally biased region" description="Low complexity" evidence="7">
    <location>
        <begin position="1493"/>
        <end position="1510"/>
    </location>
</feature>
<name>A0A5C5FXL6_9BASI</name>
<dbReference type="OrthoDB" id="10259024at2759"/>
<gene>
    <name evidence="9" type="ORF">DMC30DRAFT_194817</name>
</gene>
<feature type="compositionally biased region" description="Basic and acidic residues" evidence="7">
    <location>
        <begin position="146"/>
        <end position="167"/>
    </location>
</feature>
<evidence type="ECO:0000256" key="2">
    <source>
        <dbReference type="ARBA" id="ARBA00009150"/>
    </source>
</evidence>
<feature type="compositionally biased region" description="Low complexity" evidence="7">
    <location>
        <begin position="1231"/>
        <end position="1246"/>
    </location>
</feature>
<organism evidence="9 10">
    <name type="scientific">Rhodotorula diobovata</name>
    <dbReference type="NCBI Taxonomy" id="5288"/>
    <lineage>
        <taxon>Eukaryota</taxon>
        <taxon>Fungi</taxon>
        <taxon>Dikarya</taxon>
        <taxon>Basidiomycota</taxon>
        <taxon>Pucciniomycotina</taxon>
        <taxon>Microbotryomycetes</taxon>
        <taxon>Sporidiobolales</taxon>
        <taxon>Sporidiobolaceae</taxon>
        <taxon>Rhodotorula</taxon>
    </lineage>
</organism>
<evidence type="ECO:0000256" key="3">
    <source>
        <dbReference type="ARBA" id="ARBA00022448"/>
    </source>
</evidence>
<dbReference type="Gene3D" id="6.10.250.860">
    <property type="match status" value="1"/>
</dbReference>
<feature type="compositionally biased region" description="Low complexity" evidence="7">
    <location>
        <begin position="510"/>
        <end position="519"/>
    </location>
</feature>
<comment type="caution">
    <text evidence="9">The sequence shown here is derived from an EMBL/GenBank/DDBJ whole genome shotgun (WGS) entry which is preliminary data.</text>
</comment>
<feature type="compositionally biased region" description="Low complexity" evidence="7">
    <location>
        <begin position="1665"/>
        <end position="1674"/>
    </location>
</feature>
<feature type="compositionally biased region" description="Low complexity" evidence="7">
    <location>
        <begin position="415"/>
        <end position="435"/>
    </location>
</feature>
<feature type="region of interest" description="Disordered" evidence="7">
    <location>
        <begin position="1"/>
        <end position="117"/>
    </location>
</feature>
<evidence type="ECO:0000256" key="5">
    <source>
        <dbReference type="ARBA" id="ARBA00023034"/>
    </source>
</evidence>
<keyword evidence="10" id="KW-1185">Reference proteome</keyword>
<evidence type="ECO:0000256" key="6">
    <source>
        <dbReference type="ARBA" id="ARBA00023054"/>
    </source>
</evidence>
<dbReference type="InterPro" id="IPR012501">
    <property type="entry name" value="Vps54_C"/>
</dbReference>
<evidence type="ECO:0000259" key="8">
    <source>
        <dbReference type="Pfam" id="PF07928"/>
    </source>
</evidence>
<proteinExistence type="inferred from homology"/>
<keyword evidence="3" id="KW-0813">Transport</keyword>
<feature type="compositionally biased region" description="Basic and acidic residues" evidence="7">
    <location>
        <begin position="1280"/>
        <end position="1298"/>
    </location>
</feature>
<evidence type="ECO:0000313" key="10">
    <source>
        <dbReference type="Proteomes" id="UP000311382"/>
    </source>
</evidence>
<feature type="compositionally biased region" description="Low complexity" evidence="7">
    <location>
        <begin position="1199"/>
        <end position="1217"/>
    </location>
</feature>
<sequence length="1843" mass="192304">MATGRSHPPPSVAPSDAPSRVSRPSTTHTATPRGTTAPRSHPQADSKYSISAVLAEPHGSSSSLLPSLPTLPSASSYLPSQLSSLSTTFTSAGTLPRQASGAKSVAQRRSQAPPVNVTELRKVQRAEFDAYLREVGDDFERWQRESRLGSDGAAHPRPDGDDGHEGDGAEAGVGFGVRTSPSLARSPALPQLALPSSTEVLPSLDDVPPIFFDPSFDLANPRTFDLVTERIQLSPHPSPNLSLPATSSAATSASQSQDALLADSVPGLGPHTLNDLAADQVLQDKLSHYTAVIESHLVREIGLRSSSFFAALSNLQSLHSEGQAALGKISDLQRALGAKEGGVGATAQHGLQVLRAQARRRGLERIDEAVRAVEEVWTAVEGVKELVENGEWDGALEVSEQVEEAYYGSATAGGSDTAPSSPAVSPSSPSTNPSPSRRHPAPTRPLNLTKLRALSSLPSKLALLRAQVARSLEGELTSVLEHEMDVGIDEHVRLAREGRRWKGKGREVDAPAPAATGAAEGVRTDERDAPTTAEDLARERTLERVRPVVSALVRAGGMGSAVVAWRESVLREVRALVREHLPTAETPTAEDEDHFAQVAVRSVSRGTSVDLGTISEKSVSLAKKLRALPHEAFVAIARDTYAGLLACIEVVDLQARVLLELWSASREAEQRRRARRRGGGGGGRRNGVTGEEGEDAQQPAPPSPGSSLAVPGSAADLSVGGAARAAPVDSSRSSTSDDASTLATEIADVVHAVAELANVRFSKVIGVRTEVHAHLALADFVAVFDLSWSFVVACERVCQRMIVGLRGAMVSQAKTFLQTFHQRQITENARVVEEEQWAAAEVPPETQDNIGLIVAAATSDPPELLLGERRAEQRVAEQINGNGAALTSVDGGAEAAAAPAAAREPAKQIDVEGRQFFAVSAGLITVAVLVEYLKVLANVPMLTTDAMSKIIEFMKVFNSRTCQVVLGAGAMRSAGLKNITAKHLALASQALSIMIALIPYIREAVRRHLNPKQAVMLTEFDKLKRDYQEHQHEIHAKLVAIMSDRLQVHSRSLENTNFEDPAPRGPDAPNAYMEALVKEHNTLHKVLSRFLATETVAAIMGQVFAALDERLGEVFARVEPKSRAAKDRMLVDVRYLRERLGELKGVEDNGPGKQLEALVEAKHVPQAAPPPPAPAPAAAAPSQAPSPAPAADNKPSLPPRTSSMPPSSPSLSATAAAAPPPGVGQPLFGNARASTSSASLSSTPATAPQPPSPVPVPAALPPSPKPASPAPYVSQKKKKSLAERLAESMGRKVAHAEPETTTTPVQAEASTPASAEPVPAPTPAPAEAAHDALSTEASSSEPSAQPERRPEGELTPLALERAFENGTGVDTPALEKALQLEGIDLAPGLGDGDAGPGGLATPAREELEEIEKAVEREIARGEEVEEGGQLREEDVKALQEVAQEERDDAPRASKDGDETPRRAADDDQTLEADVKAADPPVDRDAIQDEPTTAPAAVDLHAAADQEPAAAVEMTEGAEPSADGDAPVVPAVDATEAASVDAAQASAPPVQPSPLRDEGERDSVRVHGSAEDGVDATEPHAAVEVEVDASADDSVESAGIASGAELEAPTTGEQPILVVDRPSASVNEPVAEDAPGPVEPQAAPPVPDAAPGVEVSAPNESPATDASPSEPVAAPSPAPIDTSLSTAEPTSSTTPVSLSPSPAAPSPSPVPASVADSAASAPPRRKTLKERLAEAARRGSSGGSVSSLASPPTSPVREPAPAPSPAAVLNGGGDVDGRKDVVASPEKQASALPATGESPAERSKEASVAEEKEVGKDEEKEDEQVVDGQSPVADVEELEESSFL</sequence>
<evidence type="ECO:0000256" key="7">
    <source>
        <dbReference type="SAM" id="MobiDB-lite"/>
    </source>
</evidence>
<dbReference type="PANTHER" id="PTHR12965">
    <property type="entry name" value="VACUOLAR PROTEIN SORTING 54"/>
    <property type="match status" value="1"/>
</dbReference>
<feature type="compositionally biased region" description="Basic and acidic residues" evidence="7">
    <location>
        <begin position="1417"/>
        <end position="1437"/>
    </location>
</feature>
<evidence type="ECO:0000256" key="4">
    <source>
        <dbReference type="ARBA" id="ARBA00022927"/>
    </source>
</evidence>
<dbReference type="GO" id="GO:0005829">
    <property type="term" value="C:cytosol"/>
    <property type="evidence" value="ECO:0007669"/>
    <property type="project" value="GOC"/>
</dbReference>
<evidence type="ECO:0000256" key="1">
    <source>
        <dbReference type="ARBA" id="ARBA00004601"/>
    </source>
</evidence>
<feature type="region of interest" description="Disordered" evidence="7">
    <location>
        <begin position="235"/>
        <end position="256"/>
    </location>
</feature>
<feature type="compositionally biased region" description="Pro residues" evidence="7">
    <location>
        <begin position="1247"/>
        <end position="1269"/>
    </location>
</feature>
<comment type="subcellular location">
    <subcellularLocation>
        <location evidence="1">Golgi apparatus</location>
        <location evidence="1">trans-Golgi network</location>
    </subcellularLocation>
</comment>
<feature type="compositionally biased region" description="Low complexity" evidence="7">
    <location>
        <begin position="13"/>
        <end position="39"/>
    </location>
</feature>
<dbReference type="GO" id="GO:0015031">
    <property type="term" value="P:protein transport"/>
    <property type="evidence" value="ECO:0007669"/>
    <property type="project" value="UniProtKB-KW"/>
</dbReference>
<feature type="compositionally biased region" description="Basic and acidic residues" evidence="7">
    <location>
        <begin position="1554"/>
        <end position="1569"/>
    </location>
</feature>
<feature type="compositionally biased region" description="Low complexity" evidence="7">
    <location>
        <begin position="60"/>
        <end position="95"/>
    </location>
</feature>
<reference evidence="9 10" key="1">
    <citation type="submission" date="2019-03" db="EMBL/GenBank/DDBJ databases">
        <title>Rhodosporidium diobovatum UCD-FST 08-225 genome sequencing, assembly, and annotation.</title>
        <authorList>
            <person name="Fakankun I.U."/>
            <person name="Fristensky B."/>
            <person name="Levin D.B."/>
        </authorList>
    </citation>
    <scope>NUCLEOTIDE SEQUENCE [LARGE SCALE GENOMIC DNA]</scope>
    <source>
        <strain evidence="9 10">UCD-FST 08-225</strain>
    </source>
</reference>
<protein>
    <recommendedName>
        <fullName evidence="8">Vacuolar protein sorting-associated protein 54 C-terminal domain-containing protein</fullName>
    </recommendedName>
</protein>
<feature type="compositionally biased region" description="Basic and acidic residues" evidence="7">
    <location>
        <begin position="1798"/>
        <end position="1817"/>
    </location>
</feature>
<keyword evidence="4" id="KW-0653">Protein transport</keyword>
<feature type="domain" description="Vacuolar protein sorting-associated protein 54 C-terminal" evidence="8">
    <location>
        <begin position="914"/>
        <end position="1045"/>
    </location>
</feature>
<dbReference type="PANTHER" id="PTHR12965:SF0">
    <property type="entry name" value="VACUOLAR PROTEIN SORTING-ASSOCIATED PROTEIN 54"/>
    <property type="match status" value="1"/>
</dbReference>
<feature type="compositionally biased region" description="Basic and acidic residues" evidence="7">
    <location>
        <begin position="522"/>
        <end position="533"/>
    </location>
</feature>
<dbReference type="GO" id="GO:0006896">
    <property type="term" value="P:Golgi to vacuole transport"/>
    <property type="evidence" value="ECO:0007669"/>
    <property type="project" value="TreeGrafter"/>
</dbReference>
<feature type="compositionally biased region" description="Low complexity" evidence="7">
    <location>
        <begin position="1176"/>
        <end position="1191"/>
    </location>
</feature>
<comment type="similarity">
    <text evidence="2">Belongs to the VPS54 family.</text>
</comment>
<keyword evidence="6" id="KW-0175">Coiled coil</keyword>
<dbReference type="GO" id="GO:0042147">
    <property type="term" value="P:retrograde transport, endosome to Golgi"/>
    <property type="evidence" value="ECO:0007669"/>
    <property type="project" value="InterPro"/>
</dbReference>
<feature type="compositionally biased region" description="Pro residues" evidence="7">
    <location>
        <begin position="1751"/>
        <end position="1763"/>
    </location>
</feature>
<dbReference type="STRING" id="5288.A0A5C5FXL6"/>
<feature type="compositionally biased region" description="Low complexity" evidence="7">
    <location>
        <begin position="1530"/>
        <end position="1547"/>
    </location>
</feature>
<feature type="compositionally biased region" description="Low complexity" evidence="7">
    <location>
        <begin position="1688"/>
        <end position="1700"/>
    </location>
</feature>
<feature type="region of interest" description="Disordered" evidence="7">
    <location>
        <begin position="146"/>
        <end position="182"/>
    </location>
</feature>
<feature type="region of interest" description="Disordered" evidence="7">
    <location>
        <begin position="1417"/>
        <end position="1843"/>
    </location>
</feature>
<feature type="compositionally biased region" description="Basic and acidic residues" evidence="7">
    <location>
        <begin position="1448"/>
        <end position="1465"/>
    </location>
</feature>
<dbReference type="EMBL" id="SOZI01000040">
    <property type="protein sequence ID" value="TNY21590.1"/>
    <property type="molecule type" value="Genomic_DNA"/>
</dbReference>
<evidence type="ECO:0000313" key="9">
    <source>
        <dbReference type="EMBL" id="TNY21590.1"/>
    </source>
</evidence>
<dbReference type="GO" id="GO:0000938">
    <property type="term" value="C:GARP complex"/>
    <property type="evidence" value="ECO:0007669"/>
    <property type="project" value="InterPro"/>
</dbReference>